<accession>A0A174Z5M0</accession>
<evidence type="ECO:0000313" key="2">
    <source>
        <dbReference type="EMBL" id="CUQ82705.1"/>
    </source>
</evidence>
<protein>
    <recommendedName>
        <fullName evidence="1">DUF6329 domain-containing protein</fullName>
    </recommendedName>
</protein>
<dbReference type="Pfam" id="PF19854">
    <property type="entry name" value="DUF6329"/>
    <property type="match status" value="1"/>
</dbReference>
<sequence length="269" mass="31512">MRKLNQKQYAAFAANAKTLDSLRRNEVNYVPGVFEVTKVIVLGKEDFEKLSEDVSPEYPFLKDNRELMSADPGGLFRCLMVRTKGEQEYMLIAQGRNSLYLGYGKDCRKVNLQDVPMEHLVLEEPKAYQEHAVFYHRPHDLSDINGQNLRHPAPERQTEFRVEQVVVLADEEYRQFQETRFLQDQIFLFDYQDKMWFDPGSLCWHCVLVKGENSRDGILVESEGYCYTRYAAFAPDCGKLRLQDIPVHYEYPAKAPEQKKSRKRKVPER</sequence>
<feature type="domain" description="DUF6329" evidence="1">
    <location>
        <begin position="204"/>
        <end position="238"/>
    </location>
</feature>
<organism evidence="2 3">
    <name type="scientific">[Eubacterium] siraeum</name>
    <dbReference type="NCBI Taxonomy" id="39492"/>
    <lineage>
        <taxon>Bacteria</taxon>
        <taxon>Bacillati</taxon>
        <taxon>Bacillota</taxon>
        <taxon>Clostridia</taxon>
        <taxon>Eubacteriales</taxon>
        <taxon>Oscillospiraceae</taxon>
        <taxon>Oscillospiraceae incertae sedis</taxon>
    </lineage>
</organism>
<dbReference type="AlphaFoldDB" id="A0A174Z5M0"/>
<dbReference type="Proteomes" id="UP000095662">
    <property type="component" value="Unassembled WGS sequence"/>
</dbReference>
<evidence type="ECO:0000313" key="3">
    <source>
        <dbReference type="Proteomes" id="UP000095662"/>
    </source>
</evidence>
<dbReference type="EMBL" id="CZBY01000003">
    <property type="protein sequence ID" value="CUQ82705.1"/>
    <property type="molecule type" value="Genomic_DNA"/>
</dbReference>
<proteinExistence type="predicted"/>
<gene>
    <name evidence="2" type="ORF">ERS852540_00541</name>
</gene>
<evidence type="ECO:0000259" key="1">
    <source>
        <dbReference type="Pfam" id="PF19854"/>
    </source>
</evidence>
<reference evidence="2 3" key="1">
    <citation type="submission" date="2015-09" db="EMBL/GenBank/DDBJ databases">
        <authorList>
            <consortium name="Pathogen Informatics"/>
        </authorList>
    </citation>
    <scope>NUCLEOTIDE SEQUENCE [LARGE SCALE GENOMIC DNA]</scope>
    <source>
        <strain evidence="2 3">2789STDY5834928</strain>
    </source>
</reference>
<dbReference type="InterPro" id="IPR046292">
    <property type="entry name" value="DUF6329"/>
</dbReference>
<dbReference type="STRING" id="39492.ERS852540_00541"/>
<name>A0A174Z5M0_9FIRM</name>